<evidence type="ECO:0000313" key="5">
    <source>
        <dbReference type="Proteomes" id="UP000092993"/>
    </source>
</evidence>
<dbReference type="InterPro" id="IPR036126">
    <property type="entry name" value="TBCA_sf"/>
</dbReference>
<dbReference type="GO" id="GO:0007023">
    <property type="term" value="P:post-chaperonin tubulin folding pathway"/>
    <property type="evidence" value="ECO:0007669"/>
    <property type="project" value="UniProtKB-UniRule"/>
</dbReference>
<gene>
    <name evidence="4" type="primary">TBCA</name>
    <name evidence="4" type="ORF">A0H81_11611</name>
</gene>
<protein>
    <recommendedName>
        <fullName evidence="3">Tubulin-specific chaperone A</fullName>
    </recommendedName>
</protein>
<dbReference type="OrthoDB" id="296187at2759"/>
<dbReference type="Pfam" id="PF02970">
    <property type="entry name" value="TBCA"/>
    <property type="match status" value="1"/>
</dbReference>
<evidence type="ECO:0000256" key="1">
    <source>
        <dbReference type="ARBA" id="ARBA00006806"/>
    </source>
</evidence>
<keyword evidence="2 3" id="KW-0143">Chaperone</keyword>
<dbReference type="Proteomes" id="UP000092993">
    <property type="component" value="Unassembled WGS sequence"/>
</dbReference>
<dbReference type="STRING" id="5627.A0A1C7LUK3"/>
<dbReference type="GO" id="GO:0007021">
    <property type="term" value="P:tubulin complex assembly"/>
    <property type="evidence" value="ECO:0007669"/>
    <property type="project" value="UniProtKB-UniRule"/>
</dbReference>
<dbReference type="PANTHER" id="PTHR21500:SF0">
    <property type="entry name" value="TUBULIN-SPECIFIC CHAPERONE A"/>
    <property type="match status" value="1"/>
</dbReference>
<dbReference type="AlphaFoldDB" id="A0A1C7LUK3"/>
<dbReference type="GO" id="GO:0005829">
    <property type="term" value="C:cytosol"/>
    <property type="evidence" value="ECO:0007669"/>
    <property type="project" value="TreeGrafter"/>
</dbReference>
<accession>A0A1C7LUK3</accession>
<reference evidence="4 5" key="1">
    <citation type="submission" date="2016-03" db="EMBL/GenBank/DDBJ databases">
        <title>Whole genome sequencing of Grifola frondosa 9006-11.</title>
        <authorList>
            <person name="Min B."/>
            <person name="Park H."/>
            <person name="Kim J.-G."/>
            <person name="Cho H."/>
            <person name="Oh Y.-L."/>
            <person name="Kong W.-S."/>
            <person name="Choi I.-G."/>
        </authorList>
    </citation>
    <scope>NUCLEOTIDE SEQUENCE [LARGE SCALE GENOMIC DNA]</scope>
    <source>
        <strain evidence="4 5">9006-11</strain>
    </source>
</reference>
<comment type="similarity">
    <text evidence="1 3">Belongs to the TBCA family.</text>
</comment>
<evidence type="ECO:0000313" key="4">
    <source>
        <dbReference type="EMBL" id="OBZ68495.1"/>
    </source>
</evidence>
<proteinExistence type="inferred from homology"/>
<keyword evidence="5" id="KW-1185">Reference proteome</keyword>
<evidence type="ECO:0000256" key="2">
    <source>
        <dbReference type="ARBA" id="ARBA00023186"/>
    </source>
</evidence>
<dbReference type="SUPFAM" id="SSF46988">
    <property type="entry name" value="Tubulin chaperone cofactor A"/>
    <property type="match status" value="1"/>
</dbReference>
<dbReference type="OMA" id="VIQECIM"/>
<dbReference type="GO" id="GO:0005874">
    <property type="term" value="C:microtubule"/>
    <property type="evidence" value="ECO:0007669"/>
    <property type="project" value="UniProtKB-KW"/>
</dbReference>
<comment type="subunit">
    <text evidence="3">Supercomplex made of cofactors A to E. Cofactors A and D function by capturing and stabilizing tubulin in a quasi-native conformation. Cofactor E binds to the cofactor D-tubulin complex; interaction with cofactor C then causes the release of tubulin polypeptides that are committed to the native state.</text>
</comment>
<organism evidence="4 5">
    <name type="scientific">Grifola frondosa</name>
    <name type="common">Maitake</name>
    <name type="synonym">Polyporus frondosus</name>
    <dbReference type="NCBI Taxonomy" id="5627"/>
    <lineage>
        <taxon>Eukaryota</taxon>
        <taxon>Fungi</taxon>
        <taxon>Dikarya</taxon>
        <taxon>Basidiomycota</taxon>
        <taxon>Agaricomycotina</taxon>
        <taxon>Agaricomycetes</taxon>
        <taxon>Polyporales</taxon>
        <taxon>Grifolaceae</taxon>
        <taxon>Grifola</taxon>
    </lineage>
</organism>
<keyword evidence="3" id="KW-0493">Microtubule</keyword>
<sequence>MSDTAAIRRQLKIKSGSAKRLYKEHRSYQREEEDLKRKLDGFRASGAEDWDINNARRMMEESAKMVTDTASRLGVIVQELREIILSAEKDPALAEDEDMMKAKETLEEVSI</sequence>
<dbReference type="PANTHER" id="PTHR21500">
    <property type="entry name" value="TUBULIN-SPECIFIC CHAPERONE A"/>
    <property type="match status" value="1"/>
</dbReference>
<comment type="caution">
    <text evidence="4">The sequence shown here is derived from an EMBL/GenBank/DDBJ whole genome shotgun (WGS) entry which is preliminary data.</text>
</comment>
<dbReference type="EMBL" id="LUGG01000020">
    <property type="protein sequence ID" value="OBZ68495.1"/>
    <property type="molecule type" value="Genomic_DNA"/>
</dbReference>
<evidence type="ECO:0000256" key="3">
    <source>
        <dbReference type="RuleBase" id="RU364030"/>
    </source>
</evidence>
<name>A0A1C7LUK3_GRIFR</name>
<dbReference type="Gene3D" id="1.20.58.90">
    <property type="match status" value="1"/>
</dbReference>
<keyword evidence="3" id="KW-0206">Cytoskeleton</keyword>
<dbReference type="InterPro" id="IPR004226">
    <property type="entry name" value="TBCA"/>
</dbReference>
<dbReference type="GO" id="GO:0048487">
    <property type="term" value="F:beta-tubulin binding"/>
    <property type="evidence" value="ECO:0007669"/>
    <property type="project" value="InterPro"/>
</dbReference>
<keyword evidence="3" id="KW-0963">Cytoplasm</keyword>
<comment type="subcellular location">
    <subcellularLocation>
        <location evidence="3">Cytoplasm</location>
        <location evidence="3">Cytoskeleton</location>
    </subcellularLocation>
</comment>